<reference evidence="1 2" key="1">
    <citation type="submission" date="2017-06" db="EMBL/GenBank/DDBJ databases">
        <title>Genome of Fusarium nygamai isolate CS10214.</title>
        <authorList>
            <person name="Gardiner D.M."/>
            <person name="Obanor F."/>
            <person name="Kazan K."/>
        </authorList>
    </citation>
    <scope>NUCLEOTIDE SEQUENCE [LARGE SCALE GENOMIC DNA]</scope>
    <source>
        <strain evidence="1 2">CS10214</strain>
    </source>
</reference>
<name>A0A2K0W6Z8_GIBNY</name>
<gene>
    <name evidence="1" type="ORF">FNYG_08776</name>
</gene>
<comment type="caution">
    <text evidence="1">The sequence shown here is derived from an EMBL/GenBank/DDBJ whole genome shotgun (WGS) entry which is preliminary data.</text>
</comment>
<proteinExistence type="predicted"/>
<accession>A0A2K0W6Z8</accession>
<dbReference type="EMBL" id="MTQA01000119">
    <property type="protein sequence ID" value="PNP78050.1"/>
    <property type="molecule type" value="Genomic_DNA"/>
</dbReference>
<organism evidence="1 2">
    <name type="scientific">Gibberella nygamai</name>
    <name type="common">Bean root rot disease fungus</name>
    <name type="synonym">Fusarium nygamai</name>
    <dbReference type="NCBI Taxonomy" id="42673"/>
    <lineage>
        <taxon>Eukaryota</taxon>
        <taxon>Fungi</taxon>
        <taxon>Dikarya</taxon>
        <taxon>Ascomycota</taxon>
        <taxon>Pezizomycotina</taxon>
        <taxon>Sordariomycetes</taxon>
        <taxon>Hypocreomycetidae</taxon>
        <taxon>Hypocreales</taxon>
        <taxon>Nectriaceae</taxon>
        <taxon>Fusarium</taxon>
        <taxon>Fusarium fujikuroi species complex</taxon>
    </lineage>
</organism>
<evidence type="ECO:0000313" key="2">
    <source>
        <dbReference type="Proteomes" id="UP000236664"/>
    </source>
</evidence>
<keyword evidence="2" id="KW-1185">Reference proteome</keyword>
<dbReference type="Proteomes" id="UP000236664">
    <property type="component" value="Unassembled WGS sequence"/>
</dbReference>
<dbReference type="AlphaFoldDB" id="A0A2K0W6Z8"/>
<dbReference type="STRING" id="42673.A0A2K0W6Z8"/>
<sequence>MISPLLPENESPYLRYRQPEFDGASMTMTDQDSSALFGAWEGGLLYTIIRQNDVSLLERYLKNSRSTVRHNDSLSTYYDPFYIPVENRSLDALKTLLAHYPTVFSPAQESSFRDRGFLQLNLAAEYAYI</sequence>
<evidence type="ECO:0000313" key="1">
    <source>
        <dbReference type="EMBL" id="PNP78050.1"/>
    </source>
</evidence>
<protein>
    <submittedName>
        <fullName evidence="1">Uncharacterized protein</fullName>
    </submittedName>
</protein>